<proteinExistence type="inferred from homology"/>
<dbReference type="GO" id="GO:0005801">
    <property type="term" value="C:cis-Golgi network"/>
    <property type="evidence" value="ECO:0007669"/>
    <property type="project" value="InterPro"/>
</dbReference>
<comment type="subcellular location">
    <subcellularLocation>
        <location evidence="1">Golgi apparatus membrane</location>
        <topology evidence="1">Peripheral membrane protein</topology>
    </subcellularLocation>
</comment>
<evidence type="ECO:0000256" key="6">
    <source>
        <dbReference type="ARBA" id="ARBA00023034"/>
    </source>
</evidence>
<feature type="region of interest" description="Disordered" evidence="9">
    <location>
        <begin position="503"/>
        <end position="574"/>
    </location>
</feature>
<dbReference type="Pfam" id="PF04136">
    <property type="entry name" value="COG3_N"/>
    <property type="match status" value="1"/>
</dbReference>
<dbReference type="GO" id="GO:0006891">
    <property type="term" value="P:intra-Golgi vesicle-mediated transport"/>
    <property type="evidence" value="ECO:0007669"/>
    <property type="project" value="TreeGrafter"/>
</dbReference>
<dbReference type="InterPro" id="IPR048685">
    <property type="entry name" value="COG3_C"/>
</dbReference>
<evidence type="ECO:0000256" key="7">
    <source>
        <dbReference type="ARBA" id="ARBA00023136"/>
    </source>
</evidence>
<dbReference type="EMBL" id="JANTQA010000032">
    <property type="protein sequence ID" value="KAJ3439957.1"/>
    <property type="molecule type" value="Genomic_DNA"/>
</dbReference>
<evidence type="ECO:0000256" key="3">
    <source>
        <dbReference type="ARBA" id="ARBA00020976"/>
    </source>
</evidence>
<dbReference type="AlphaFoldDB" id="A0AAV7ZGX7"/>
<feature type="domain" description="Conserved oligomeric Golgi complex subunit 3 N-terminal" evidence="10">
    <location>
        <begin position="94"/>
        <end position="233"/>
    </location>
</feature>
<dbReference type="GO" id="GO:0006886">
    <property type="term" value="P:intracellular protein transport"/>
    <property type="evidence" value="ECO:0007669"/>
    <property type="project" value="InterPro"/>
</dbReference>
<feature type="compositionally biased region" description="Acidic residues" evidence="9">
    <location>
        <begin position="784"/>
        <end position="812"/>
    </location>
</feature>
<dbReference type="InterPro" id="IPR007265">
    <property type="entry name" value="COG_su3"/>
</dbReference>
<evidence type="ECO:0000259" key="10">
    <source>
        <dbReference type="Pfam" id="PF04136"/>
    </source>
</evidence>
<keyword evidence="4" id="KW-0813">Transport</keyword>
<reference evidence="12" key="1">
    <citation type="submission" date="2022-08" db="EMBL/GenBank/DDBJ databases">
        <title>Novel sulphate-reducing endosymbionts in the free-living metamonad Anaeramoeba.</title>
        <authorList>
            <person name="Jerlstrom-Hultqvist J."/>
            <person name="Cepicka I."/>
            <person name="Gallot-Lavallee L."/>
            <person name="Salas-Leiva D."/>
            <person name="Curtis B.A."/>
            <person name="Zahonova K."/>
            <person name="Pipaliya S."/>
            <person name="Dacks J."/>
            <person name="Roger A.J."/>
        </authorList>
    </citation>
    <scope>NUCLEOTIDE SEQUENCE</scope>
    <source>
        <strain evidence="12">Busselton2</strain>
    </source>
</reference>
<evidence type="ECO:0000256" key="4">
    <source>
        <dbReference type="ARBA" id="ARBA00022448"/>
    </source>
</evidence>
<comment type="similarity">
    <text evidence="2">Belongs to the COG3 family.</text>
</comment>
<evidence type="ECO:0000256" key="5">
    <source>
        <dbReference type="ARBA" id="ARBA00022927"/>
    </source>
</evidence>
<dbReference type="Proteomes" id="UP001146793">
    <property type="component" value="Unassembled WGS sequence"/>
</dbReference>
<name>A0AAV7ZGX7_9EUKA</name>
<protein>
    <recommendedName>
        <fullName evidence="3">Conserved oligomeric Golgi complex subunit 3</fullName>
    </recommendedName>
    <alternativeName>
        <fullName evidence="8">Component of oligomeric Golgi complex 3</fullName>
    </alternativeName>
</protein>
<dbReference type="GO" id="GO:0000139">
    <property type="term" value="C:Golgi membrane"/>
    <property type="evidence" value="ECO:0007669"/>
    <property type="project" value="UniProtKB-SubCell"/>
</dbReference>
<dbReference type="PANTHER" id="PTHR13302:SF8">
    <property type="entry name" value="CONSERVED OLIGOMERIC GOLGI COMPLEX SUBUNIT 3"/>
    <property type="match status" value="1"/>
</dbReference>
<feature type="compositionally biased region" description="Basic and acidic residues" evidence="9">
    <location>
        <begin position="503"/>
        <end position="513"/>
    </location>
</feature>
<evidence type="ECO:0000259" key="11">
    <source>
        <dbReference type="Pfam" id="PF20671"/>
    </source>
</evidence>
<dbReference type="InterPro" id="IPR048320">
    <property type="entry name" value="COG3_N"/>
</dbReference>
<evidence type="ECO:0000256" key="1">
    <source>
        <dbReference type="ARBA" id="ARBA00004395"/>
    </source>
</evidence>
<accession>A0AAV7ZGX7</accession>
<feature type="region of interest" description="Disordered" evidence="9">
    <location>
        <begin position="779"/>
        <end position="821"/>
    </location>
</feature>
<organism evidence="12 13">
    <name type="scientific">Anaeramoeba flamelloides</name>
    <dbReference type="NCBI Taxonomy" id="1746091"/>
    <lineage>
        <taxon>Eukaryota</taxon>
        <taxon>Metamonada</taxon>
        <taxon>Anaeramoebidae</taxon>
        <taxon>Anaeramoeba</taxon>
    </lineage>
</organism>
<gene>
    <name evidence="12" type="ORF">M0812_16002</name>
</gene>
<evidence type="ECO:0000256" key="8">
    <source>
        <dbReference type="ARBA" id="ARBA00031339"/>
    </source>
</evidence>
<evidence type="ECO:0000256" key="2">
    <source>
        <dbReference type="ARBA" id="ARBA00009936"/>
    </source>
</evidence>
<dbReference type="PANTHER" id="PTHR13302">
    <property type="entry name" value="CONSERVED OLIGOMERIC GOLGI COMPLEX COMPONENT 3"/>
    <property type="match status" value="1"/>
</dbReference>
<dbReference type="GO" id="GO:0017119">
    <property type="term" value="C:Golgi transport complex"/>
    <property type="evidence" value="ECO:0007669"/>
    <property type="project" value="TreeGrafter"/>
</dbReference>
<keyword evidence="6" id="KW-0333">Golgi apparatus</keyword>
<evidence type="ECO:0000313" key="13">
    <source>
        <dbReference type="Proteomes" id="UP001146793"/>
    </source>
</evidence>
<sequence length="918" mass="106958">MSKENSVRKGYNFLKKWDQNSKLNENQLDLLEELEESTKFLRISPYQGTSMIAESTQPNEVNLPTLNELLKWSCNLEEEELKQKQLWYFKRLEWVKKQKERTNEISNKIEQATDKLVLLEKHHLSVSEKTGKLRDLCENLLGEQNRLASFVESIDNKIKYFRVYKELSQIINSLSFSVENKQFSQILKQLDESIQYIEKNPSFVDSQMYLAKFEQLQTRALVFIKNHFSKVIKTTTSQVANYIKNLGQLSETSITKPSEVSVFYVRFSTIAPKLKQYISQIETRSNRKDSQLLLKDCKSIYVQSRINLLYLPVKNHLETIIETKDDIHYLARAGCAYIIGLCDQEYQLFYEFFSLGKNNFSSQSTQSQVSVLSRKNSTDKVNDSLFEISETLKVDELLQFLGNILYTFLRSRIIKLKSIDSLRKLILIFTGNQINEELRSSGESVQGLIPVLSRMIKDTQERLIFQAQLYIRDRIADFSPQPVHLKYPEMLVEYMKKKENLENVSISDEKSQEQNDDSESLKSQSSNQEKKISNDNTTKIEINRNSNKNKKKTIFQNRQRRTPRKKQDLGDISSTLDESKTKRHIITKEEIATWYPTLKRTITILSKIYGIVAPLVFEELAQESISICVHSFVHASNMIESKNDIDKQLFLLRHLLLLREQIKNFGDVSSVKESALDFSQIKNSLKTFVSQRFPISIFSLSSKNPLFNIAQNVAPKLIEIYFDPKQELENEVKSSATLFIDQTIGSVIKSLKDNFIWLCEENTIENHLIQKNKNVLNLDKKDEHEDEGEGEGEDEDEGKSEGEGEGENEDENNNNKGNERENKIKNLNYQDLLQTISDIDKNIELILIPKIQLVKMYLEYPVFRRFLFDPIRIQIVMFIENLIENLLEIQQETNKEIVQNILQISEIIIEKIMKLIQL</sequence>
<keyword evidence="7" id="KW-0472">Membrane</keyword>
<evidence type="ECO:0000256" key="9">
    <source>
        <dbReference type="SAM" id="MobiDB-lite"/>
    </source>
</evidence>
<dbReference type="Pfam" id="PF20671">
    <property type="entry name" value="COG3_C"/>
    <property type="match status" value="1"/>
</dbReference>
<comment type="caution">
    <text evidence="12">The sequence shown here is derived from an EMBL/GenBank/DDBJ whole genome shotgun (WGS) entry which is preliminary data.</text>
</comment>
<feature type="compositionally biased region" description="Polar residues" evidence="9">
    <location>
        <begin position="534"/>
        <end position="546"/>
    </location>
</feature>
<feature type="domain" description="Conserved oligomeric Golgi complex subunit 3 C-terminal" evidence="11">
    <location>
        <begin position="262"/>
        <end position="681"/>
    </location>
</feature>
<feature type="compositionally biased region" description="Basic residues" evidence="9">
    <location>
        <begin position="547"/>
        <end position="564"/>
    </location>
</feature>
<dbReference type="GO" id="GO:0007030">
    <property type="term" value="P:Golgi organization"/>
    <property type="evidence" value="ECO:0007669"/>
    <property type="project" value="TreeGrafter"/>
</dbReference>
<keyword evidence="5" id="KW-0653">Protein transport</keyword>
<evidence type="ECO:0000313" key="12">
    <source>
        <dbReference type="EMBL" id="KAJ3439957.1"/>
    </source>
</evidence>